<reference evidence="1 2" key="1">
    <citation type="submission" date="2021-01" db="EMBL/GenBank/DDBJ databases">
        <title>Actinoplanes sp. nov. LDG1-01 isolated from lichen.</title>
        <authorList>
            <person name="Saeng-In P."/>
            <person name="Phongsopitanun W."/>
            <person name="Kanchanasin P."/>
            <person name="Yuki M."/>
            <person name="Kudo T."/>
            <person name="Ohkuma M."/>
            <person name="Tanasupawat S."/>
        </authorList>
    </citation>
    <scope>NUCLEOTIDE SEQUENCE [LARGE SCALE GENOMIC DNA]</scope>
    <source>
        <strain evidence="1 2">LDG1-01</strain>
    </source>
</reference>
<comment type="caution">
    <text evidence="1">The sequence shown here is derived from an EMBL/GenBank/DDBJ whole genome shotgun (WGS) entry which is preliminary data.</text>
</comment>
<keyword evidence="2" id="KW-1185">Reference proteome</keyword>
<name>A0ABS1VL41_9ACTN</name>
<dbReference type="Proteomes" id="UP000598996">
    <property type="component" value="Unassembled WGS sequence"/>
</dbReference>
<dbReference type="InterPro" id="IPR011030">
    <property type="entry name" value="Lipovitellin_superhlx_dom"/>
</dbReference>
<proteinExistence type="predicted"/>
<gene>
    <name evidence="1" type="ORF">JKJ07_07770</name>
</gene>
<sequence length="502" mass="54632">MSVRTVRRRIGWLLKVNRKLGADEELRIAKNFARAWPGGGHTPDAPTVSRWESGKTAISTATVNRYEGLLGLELGCLTALKHAIERAAGTASGPGATAVDDDKRLHELLERSAGKDEMGGPSWIELSDHVRAAPDLRLHPPRLWDAVSDRLLGELVVAEHCGWLQRQEALSRLLEHRWAGASAIGACIDLAEDSTPVVIEPLSLLDSSPDLVAGRYIRQAVESPASDRALVGALLAASRKIRRRHFTHEDSSRIGRAVTSLLNDSTLDEGLRRLASEVESELRAGGATRADAASVWATSSRPRRISTRACARVSPAGPSTDEMLTELVGQALYDPNPDDRMLAAMFIAGTPVRAAVASCLLVEIEEDLRRRRHCDLGVLLRTMTLLRSGNHRPVLHRILTDPHAEESARLAAAWALPHCAEGPAVTPWSKILEVQTRLARRPSMIGASVLHGVVYGAGTDGDEATLRRVRADSDLPTIVRSTARWLLTARLPVRSLRHSGHL</sequence>
<dbReference type="RefSeq" id="WP_202990539.1">
    <property type="nucleotide sequence ID" value="NZ_JAENHO010000002.1"/>
</dbReference>
<dbReference type="EMBL" id="JAENHO010000002">
    <property type="protein sequence ID" value="MBL7254206.1"/>
    <property type="molecule type" value="Genomic_DNA"/>
</dbReference>
<accession>A0ABS1VL41</accession>
<dbReference type="SUPFAM" id="SSF48431">
    <property type="entry name" value="Lipovitellin-phosvitin complex, superhelical domain"/>
    <property type="match status" value="1"/>
</dbReference>
<organism evidence="1 2">
    <name type="scientific">Paractinoplanes lichenicola</name>
    <dbReference type="NCBI Taxonomy" id="2802976"/>
    <lineage>
        <taxon>Bacteria</taxon>
        <taxon>Bacillati</taxon>
        <taxon>Actinomycetota</taxon>
        <taxon>Actinomycetes</taxon>
        <taxon>Micromonosporales</taxon>
        <taxon>Micromonosporaceae</taxon>
        <taxon>Paractinoplanes</taxon>
    </lineage>
</organism>
<protein>
    <submittedName>
        <fullName evidence="1">Uncharacterized protein</fullName>
    </submittedName>
</protein>
<evidence type="ECO:0000313" key="1">
    <source>
        <dbReference type="EMBL" id="MBL7254206.1"/>
    </source>
</evidence>
<evidence type="ECO:0000313" key="2">
    <source>
        <dbReference type="Proteomes" id="UP000598996"/>
    </source>
</evidence>